<reference evidence="3 4" key="1">
    <citation type="journal article" date="2024" name="Plant J.">
        <title>Genome sequences and population genomics reveal climatic adaptation and genomic divergence between two closely related sweetgum species.</title>
        <authorList>
            <person name="Xu W.Q."/>
            <person name="Ren C.Q."/>
            <person name="Zhang X.Y."/>
            <person name="Comes H.P."/>
            <person name="Liu X.H."/>
            <person name="Li Y.G."/>
            <person name="Kettle C.J."/>
            <person name="Jalonen R."/>
            <person name="Gaisberger H."/>
            <person name="Ma Y.Z."/>
            <person name="Qiu Y.X."/>
        </authorList>
    </citation>
    <scope>NUCLEOTIDE SEQUENCE [LARGE SCALE GENOMIC DNA]</scope>
    <source>
        <strain evidence="3">Hangzhou</strain>
    </source>
</reference>
<feature type="coiled-coil region" evidence="1">
    <location>
        <begin position="426"/>
        <end position="453"/>
    </location>
</feature>
<evidence type="ECO:0000313" key="4">
    <source>
        <dbReference type="Proteomes" id="UP001415857"/>
    </source>
</evidence>
<name>A0AAP0NNF0_LIQFO</name>
<feature type="region of interest" description="Disordered" evidence="2">
    <location>
        <begin position="71"/>
        <end position="93"/>
    </location>
</feature>
<accession>A0AAP0NNF0</accession>
<dbReference type="Proteomes" id="UP001415857">
    <property type="component" value="Unassembled WGS sequence"/>
</dbReference>
<gene>
    <name evidence="3" type="ORF">L1049_018081</name>
</gene>
<keyword evidence="4" id="KW-1185">Reference proteome</keyword>
<proteinExistence type="predicted"/>
<sequence>MGLQQGFSFKGGERIKVSRPKPAHCHPYFGYGTPIFPGAPRAAHGSGYGACGFFQWQDTQGKTTINGYEAESKHFSSPPSTRKQRANSDLGEDGDFSVKRLKKMECESPVIDSAQHSLNFVDCGELCEQSNISSPKHYNALPYGSLEIDSSFPDSTTGQLVISQTKSWGSMIEKTPKASLLTSLAGIHQWQTEFLWQISAVEVTSSRYPTYQILGLHVQGWLGRLAFPPPRCLTVPPPKPFFCCVFPSFDFILVPKDVDVPHSPLSVESDKSGRLSLVNSLPNAQLSSGVLWEPLGLKSPPNVVQGNILTESTLKALGQAAAYIQSNLLALLESMDPLDHESMVREANSTFVALDGMSVDYRPFYERIREFIGCVYWLAQIEWSIHNDISSKELINRYNSTKLRFDDLSRSHVEAVAVFAASDERLQLLREEASRVKNLLLQIEDQLSSCEAETKDLKTHRDEISEEMLEWEQSFLAASREAAEALKLHQQREVELKEAKAALEKARVQLRQ</sequence>
<dbReference type="EMBL" id="JBBPBK010000012">
    <property type="protein sequence ID" value="KAK9273274.1"/>
    <property type="molecule type" value="Genomic_DNA"/>
</dbReference>
<keyword evidence="1" id="KW-0175">Coiled coil</keyword>
<evidence type="ECO:0000256" key="1">
    <source>
        <dbReference type="SAM" id="Coils"/>
    </source>
</evidence>
<protein>
    <submittedName>
        <fullName evidence="3">Uncharacterized protein</fullName>
    </submittedName>
</protein>
<evidence type="ECO:0000313" key="3">
    <source>
        <dbReference type="EMBL" id="KAK9273274.1"/>
    </source>
</evidence>
<comment type="caution">
    <text evidence="3">The sequence shown here is derived from an EMBL/GenBank/DDBJ whole genome shotgun (WGS) entry which is preliminary data.</text>
</comment>
<dbReference type="AlphaFoldDB" id="A0AAP0NNF0"/>
<organism evidence="3 4">
    <name type="scientific">Liquidambar formosana</name>
    <name type="common">Formosan gum</name>
    <dbReference type="NCBI Taxonomy" id="63359"/>
    <lineage>
        <taxon>Eukaryota</taxon>
        <taxon>Viridiplantae</taxon>
        <taxon>Streptophyta</taxon>
        <taxon>Embryophyta</taxon>
        <taxon>Tracheophyta</taxon>
        <taxon>Spermatophyta</taxon>
        <taxon>Magnoliopsida</taxon>
        <taxon>eudicotyledons</taxon>
        <taxon>Gunneridae</taxon>
        <taxon>Pentapetalae</taxon>
        <taxon>Saxifragales</taxon>
        <taxon>Altingiaceae</taxon>
        <taxon>Liquidambar</taxon>
    </lineage>
</organism>
<evidence type="ECO:0000256" key="2">
    <source>
        <dbReference type="SAM" id="MobiDB-lite"/>
    </source>
</evidence>